<keyword evidence="3" id="KW-1185">Reference proteome</keyword>
<proteinExistence type="predicted"/>
<sequence length="41" mass="5279">MLYEWLFLITVFYHVKMEIVLLEFFFLILRLNEFNLFQIYE</sequence>
<dbReference type="Proteomes" id="UP000184260">
    <property type="component" value="Unassembled WGS sequence"/>
</dbReference>
<feature type="transmembrane region" description="Helical" evidence="1">
    <location>
        <begin position="6"/>
        <end position="29"/>
    </location>
</feature>
<keyword evidence="1" id="KW-0472">Membrane</keyword>
<accession>A0A1M7EJ51</accession>
<keyword evidence="1" id="KW-1133">Transmembrane helix</keyword>
<keyword evidence="1" id="KW-0812">Transmembrane</keyword>
<protein>
    <submittedName>
        <fullName evidence="2">Uncharacterized protein</fullName>
    </submittedName>
</protein>
<reference evidence="3" key="1">
    <citation type="submission" date="2016-11" db="EMBL/GenBank/DDBJ databases">
        <authorList>
            <person name="Varghese N."/>
            <person name="Submissions S."/>
        </authorList>
    </citation>
    <scope>NUCLEOTIDE SEQUENCE [LARGE SCALE GENOMIC DNA]</scope>
    <source>
        <strain evidence="3">DSM 3661</strain>
    </source>
</reference>
<gene>
    <name evidence="2" type="ORF">SAMN05443669_101738</name>
</gene>
<name>A0A1M7EJ51_9FLAO</name>
<evidence type="ECO:0000256" key="1">
    <source>
        <dbReference type="SAM" id="Phobius"/>
    </source>
</evidence>
<evidence type="ECO:0000313" key="3">
    <source>
        <dbReference type="Proteomes" id="UP000184260"/>
    </source>
</evidence>
<dbReference type="EMBL" id="FRBU01000017">
    <property type="protein sequence ID" value="SHL91753.1"/>
    <property type="molecule type" value="Genomic_DNA"/>
</dbReference>
<dbReference type="AlphaFoldDB" id="A0A1M7EJ51"/>
<evidence type="ECO:0000313" key="2">
    <source>
        <dbReference type="EMBL" id="SHL91753.1"/>
    </source>
</evidence>
<organism evidence="2 3">
    <name type="scientific">Flavobacterium xanthum</name>
    <dbReference type="NCBI Taxonomy" id="69322"/>
    <lineage>
        <taxon>Bacteria</taxon>
        <taxon>Pseudomonadati</taxon>
        <taxon>Bacteroidota</taxon>
        <taxon>Flavobacteriia</taxon>
        <taxon>Flavobacteriales</taxon>
        <taxon>Flavobacteriaceae</taxon>
        <taxon>Flavobacterium</taxon>
    </lineage>
</organism>
<dbReference type="STRING" id="69322.SAMN05443669_101738"/>